<reference evidence="1 2" key="1">
    <citation type="submission" date="2019-10" db="EMBL/GenBank/DDBJ databases">
        <title>Genetic environment of the oxa23 gene and comparative analysis of carbapenem resistant Acinetobacter baumannii isolates belonging to global clone 1, lineage 2 recovered in a burns hospital outbreak in 2012-2013.</title>
        <authorList>
            <person name="Douraghi M."/>
            <person name="Aris P."/>
            <person name="Kenyon J."/>
            <person name="Hamidian M."/>
        </authorList>
    </citation>
    <scope>NUCLEOTIDE SEQUENCE [LARGE SCALE GENOMIC DNA]</scope>
    <source>
        <strain evidence="1 2">ABS103</strain>
    </source>
</reference>
<dbReference type="AlphaFoldDB" id="A0A5N5XUD9"/>
<proteinExistence type="predicted"/>
<evidence type="ECO:0000313" key="1">
    <source>
        <dbReference type="EMBL" id="MQR51199.1"/>
    </source>
</evidence>
<dbReference type="PROSITE" id="PS51257">
    <property type="entry name" value="PROKAR_LIPOPROTEIN"/>
    <property type="match status" value="1"/>
</dbReference>
<organism evidence="1 2">
    <name type="scientific">Acinetobacter baumannii</name>
    <dbReference type="NCBI Taxonomy" id="470"/>
    <lineage>
        <taxon>Bacteria</taxon>
        <taxon>Pseudomonadati</taxon>
        <taxon>Pseudomonadota</taxon>
        <taxon>Gammaproteobacteria</taxon>
        <taxon>Moraxellales</taxon>
        <taxon>Moraxellaceae</taxon>
        <taxon>Acinetobacter</taxon>
        <taxon>Acinetobacter calcoaceticus/baumannii complex</taxon>
    </lineage>
</organism>
<accession>A0A5N5XUD9</accession>
<evidence type="ECO:0000313" key="2">
    <source>
        <dbReference type="Proteomes" id="UP000461234"/>
    </source>
</evidence>
<dbReference type="EMBL" id="WIOC01000032">
    <property type="protein sequence ID" value="MQR51199.1"/>
    <property type="molecule type" value="Genomic_DNA"/>
</dbReference>
<gene>
    <name evidence="1" type="ORF">F2P40_18045</name>
</gene>
<protein>
    <submittedName>
        <fullName evidence="1">Uncharacterized protein</fullName>
    </submittedName>
</protein>
<dbReference type="Proteomes" id="UP000461234">
    <property type="component" value="Unassembled WGS sequence"/>
</dbReference>
<name>A0A5N5XUD9_ACIBA</name>
<sequence>MNILDDKVFGEILAGIATTIFGSIIFGFIGLLVGCVLNFPFFSNALSYEVDLITTACGFTLGGFVISLLVVIFVMITTKKVGE</sequence>
<dbReference type="RefSeq" id="WP_152306102.1">
    <property type="nucleotide sequence ID" value="NZ_VJZY01000055.1"/>
</dbReference>
<comment type="caution">
    <text evidence="1">The sequence shown here is derived from an EMBL/GenBank/DDBJ whole genome shotgun (WGS) entry which is preliminary data.</text>
</comment>